<evidence type="ECO:0000256" key="3">
    <source>
        <dbReference type="ARBA" id="ARBA00022475"/>
    </source>
</evidence>
<dbReference type="PANTHER" id="PTHR42718">
    <property type="entry name" value="MAJOR FACILITATOR SUPERFAMILY MULTIDRUG TRANSPORTER MFSC"/>
    <property type="match status" value="1"/>
</dbReference>
<dbReference type="PANTHER" id="PTHR42718:SF46">
    <property type="entry name" value="BLR6921 PROTEIN"/>
    <property type="match status" value="1"/>
</dbReference>
<accession>A0A5D0TVP6</accession>
<evidence type="ECO:0000256" key="6">
    <source>
        <dbReference type="ARBA" id="ARBA00023136"/>
    </source>
</evidence>
<gene>
    <name evidence="9" type="ORF">FXF65_32215</name>
</gene>
<feature type="transmembrane region" description="Helical" evidence="7">
    <location>
        <begin position="49"/>
        <end position="67"/>
    </location>
</feature>
<feature type="transmembrane region" description="Helical" evidence="7">
    <location>
        <begin position="310"/>
        <end position="328"/>
    </location>
</feature>
<dbReference type="Gene3D" id="1.20.1250.20">
    <property type="entry name" value="MFS general substrate transporter like domains"/>
    <property type="match status" value="1"/>
</dbReference>
<dbReference type="PROSITE" id="PS50850">
    <property type="entry name" value="MFS"/>
    <property type="match status" value="1"/>
</dbReference>
<comment type="caution">
    <text evidence="9">The sequence shown here is derived from an EMBL/GenBank/DDBJ whole genome shotgun (WGS) entry which is preliminary data.</text>
</comment>
<feature type="transmembrane region" description="Helical" evidence="7">
    <location>
        <begin position="275"/>
        <end position="298"/>
    </location>
</feature>
<dbReference type="InterPro" id="IPR011701">
    <property type="entry name" value="MFS"/>
</dbReference>
<dbReference type="RefSeq" id="WP_148353843.1">
    <property type="nucleotide sequence ID" value="NZ_JBHSBF010000018.1"/>
</dbReference>
<dbReference type="GO" id="GO:0022857">
    <property type="term" value="F:transmembrane transporter activity"/>
    <property type="evidence" value="ECO:0007669"/>
    <property type="project" value="InterPro"/>
</dbReference>
<evidence type="ECO:0000256" key="4">
    <source>
        <dbReference type="ARBA" id="ARBA00022692"/>
    </source>
</evidence>
<feature type="transmembrane region" description="Helical" evidence="7">
    <location>
        <begin position="149"/>
        <end position="169"/>
    </location>
</feature>
<keyword evidence="2" id="KW-0813">Transport</keyword>
<keyword evidence="3" id="KW-1003">Cell membrane</keyword>
<keyword evidence="5 7" id="KW-1133">Transmembrane helix</keyword>
<dbReference type="SUPFAM" id="SSF103473">
    <property type="entry name" value="MFS general substrate transporter"/>
    <property type="match status" value="1"/>
</dbReference>
<feature type="transmembrane region" description="Helical" evidence="7">
    <location>
        <begin position="112"/>
        <end position="137"/>
    </location>
</feature>
<reference evidence="9 10" key="1">
    <citation type="submission" date="2019-08" db="EMBL/GenBank/DDBJ databases">
        <title>Actinomadura sp. nov. CYP1-5 isolated from mountain soil.</title>
        <authorList>
            <person name="Songsumanus A."/>
            <person name="Kuncharoen N."/>
            <person name="Kudo T."/>
            <person name="Yuki M."/>
            <person name="Igarashi Y."/>
            <person name="Tanasupawat S."/>
        </authorList>
    </citation>
    <scope>NUCLEOTIDE SEQUENCE [LARGE SCALE GENOMIC DNA]</scope>
    <source>
        <strain evidence="9 10">GKU157</strain>
    </source>
</reference>
<proteinExistence type="predicted"/>
<feature type="transmembrane region" description="Helical" evidence="7">
    <location>
        <begin position="340"/>
        <end position="357"/>
    </location>
</feature>
<feature type="domain" description="Major facilitator superfamily (MFS) profile" evidence="8">
    <location>
        <begin position="21"/>
        <end position="480"/>
    </location>
</feature>
<evidence type="ECO:0000313" key="10">
    <source>
        <dbReference type="Proteomes" id="UP000322634"/>
    </source>
</evidence>
<name>A0A5D0TVP6_9ACTN</name>
<evidence type="ECO:0000256" key="5">
    <source>
        <dbReference type="ARBA" id="ARBA00022989"/>
    </source>
</evidence>
<protein>
    <submittedName>
        <fullName evidence="9">MFS transporter</fullName>
    </submittedName>
</protein>
<evidence type="ECO:0000256" key="1">
    <source>
        <dbReference type="ARBA" id="ARBA00004651"/>
    </source>
</evidence>
<dbReference type="OrthoDB" id="102502at2"/>
<sequence>MSTAQDTLTGPEAAPARKGSVIGVVMTGVFLSGMDTTIVVLALPTMEQSLGAALASLVWLIIGFLLVNTLLTTQAGRLGDLYGPARIYKTGFVLLTVASLFCGLAWDLPSLLVFRLCQGAGAAFLTANSGAIIATAFSRNERGRAYGHTGVGFSLGAVAGIVLGGLLITYVSWRWIFWINVPVGAVAMAFARGALRDEAPRQRRGLDLPGMCTLGAGLFCVLWSTTKLATEPFSLFFAVLIACGVVLLGVFVQLERRQAEPMLRLSLFRIPALSAPLLAALLQGLANYAVLWLAIMYLQGPEGRSPLETALLIMPGYVIAGIICLGSGRLADRTGPLPPIAVGLGAEIIALGCYAQVSVTGGVWLIVAANIVNGVGLGFFIPANSSAVMKAAPRDLMGISSGMLRTFASIGWVFSFPLAIMSASRSIPRDLVIAIFVGSSDLDGAAADAFTDALGPTFYVLMGIMVLAMLASLIRLTGKEPRA</sequence>
<dbReference type="InterPro" id="IPR020846">
    <property type="entry name" value="MFS_dom"/>
</dbReference>
<dbReference type="EMBL" id="VSFF01000013">
    <property type="protein sequence ID" value="TYC09793.1"/>
    <property type="molecule type" value="Genomic_DNA"/>
</dbReference>
<feature type="transmembrane region" description="Helical" evidence="7">
    <location>
        <begin position="175"/>
        <end position="194"/>
    </location>
</feature>
<keyword evidence="6 7" id="KW-0472">Membrane</keyword>
<evidence type="ECO:0000256" key="7">
    <source>
        <dbReference type="SAM" id="Phobius"/>
    </source>
</evidence>
<keyword evidence="4 7" id="KW-0812">Transmembrane</keyword>
<feature type="transmembrane region" description="Helical" evidence="7">
    <location>
        <begin position="232"/>
        <end position="254"/>
    </location>
</feature>
<keyword evidence="10" id="KW-1185">Reference proteome</keyword>
<dbReference type="Pfam" id="PF07690">
    <property type="entry name" value="MFS_1"/>
    <property type="match status" value="1"/>
</dbReference>
<evidence type="ECO:0000313" key="9">
    <source>
        <dbReference type="EMBL" id="TYC09793.1"/>
    </source>
</evidence>
<evidence type="ECO:0000259" key="8">
    <source>
        <dbReference type="PROSITE" id="PS50850"/>
    </source>
</evidence>
<dbReference type="Proteomes" id="UP000322634">
    <property type="component" value="Unassembled WGS sequence"/>
</dbReference>
<dbReference type="CDD" id="cd17321">
    <property type="entry name" value="MFS_MMR_MDR_like"/>
    <property type="match status" value="1"/>
</dbReference>
<feature type="transmembrane region" description="Helical" evidence="7">
    <location>
        <begin position="402"/>
        <end position="421"/>
    </location>
</feature>
<feature type="transmembrane region" description="Helical" evidence="7">
    <location>
        <begin position="458"/>
        <end position="478"/>
    </location>
</feature>
<comment type="subcellular location">
    <subcellularLocation>
        <location evidence="1">Cell membrane</location>
        <topology evidence="1">Multi-pass membrane protein</topology>
    </subcellularLocation>
</comment>
<feature type="transmembrane region" description="Helical" evidence="7">
    <location>
        <begin position="206"/>
        <end position="226"/>
    </location>
</feature>
<evidence type="ECO:0000256" key="2">
    <source>
        <dbReference type="ARBA" id="ARBA00022448"/>
    </source>
</evidence>
<organism evidence="9 10">
    <name type="scientific">Actinomadura syzygii</name>
    <dbReference type="NCBI Taxonomy" id="1427538"/>
    <lineage>
        <taxon>Bacteria</taxon>
        <taxon>Bacillati</taxon>
        <taxon>Actinomycetota</taxon>
        <taxon>Actinomycetes</taxon>
        <taxon>Streptosporangiales</taxon>
        <taxon>Thermomonosporaceae</taxon>
        <taxon>Actinomadura</taxon>
    </lineage>
</organism>
<dbReference type="Gene3D" id="1.20.1720.10">
    <property type="entry name" value="Multidrug resistance protein D"/>
    <property type="match status" value="1"/>
</dbReference>
<feature type="transmembrane region" description="Helical" evidence="7">
    <location>
        <begin position="363"/>
        <end position="381"/>
    </location>
</feature>
<feature type="transmembrane region" description="Helical" evidence="7">
    <location>
        <begin position="87"/>
        <end position="106"/>
    </location>
</feature>
<dbReference type="AlphaFoldDB" id="A0A5D0TVP6"/>
<feature type="transmembrane region" description="Helical" evidence="7">
    <location>
        <begin position="21"/>
        <end position="43"/>
    </location>
</feature>
<dbReference type="GO" id="GO:0005886">
    <property type="term" value="C:plasma membrane"/>
    <property type="evidence" value="ECO:0007669"/>
    <property type="project" value="UniProtKB-SubCell"/>
</dbReference>
<dbReference type="InterPro" id="IPR036259">
    <property type="entry name" value="MFS_trans_sf"/>
</dbReference>